<evidence type="ECO:0000256" key="4">
    <source>
        <dbReference type="ARBA" id="ARBA00022827"/>
    </source>
</evidence>
<keyword evidence="11" id="KW-1185">Reference proteome</keyword>
<dbReference type="InterPro" id="IPR016169">
    <property type="entry name" value="FAD-bd_PCMH_sub2"/>
</dbReference>
<evidence type="ECO:0000256" key="8">
    <source>
        <dbReference type="SAM" id="MobiDB-lite"/>
    </source>
</evidence>
<dbReference type="PROSITE" id="PS51387">
    <property type="entry name" value="FAD_PCMH"/>
    <property type="match status" value="1"/>
</dbReference>
<keyword evidence="2" id="KW-0285">Flavoprotein</keyword>
<evidence type="ECO:0000259" key="9">
    <source>
        <dbReference type="PROSITE" id="PS51387"/>
    </source>
</evidence>
<dbReference type="InterPro" id="IPR016166">
    <property type="entry name" value="FAD-bd_PCMH"/>
</dbReference>
<comment type="caution">
    <text evidence="10">The sequence shown here is derived from an EMBL/GenBank/DDBJ whole genome shotgun (WGS) entry which is preliminary data.</text>
</comment>
<dbReference type="Gene3D" id="3.30.465.10">
    <property type="match status" value="1"/>
</dbReference>
<dbReference type="EMBL" id="JAVKGR010000001">
    <property type="protein sequence ID" value="MDR8018376.1"/>
    <property type="molecule type" value="Genomic_DNA"/>
</dbReference>
<dbReference type="SUPFAM" id="SSF46548">
    <property type="entry name" value="alpha-helical ferredoxin"/>
    <property type="match status" value="1"/>
</dbReference>
<feature type="region of interest" description="Disordered" evidence="8">
    <location>
        <begin position="1"/>
        <end position="20"/>
    </location>
</feature>
<proteinExistence type="predicted"/>
<dbReference type="InterPro" id="IPR006094">
    <property type="entry name" value="Oxid_FAD_bind_N"/>
</dbReference>
<dbReference type="InterPro" id="IPR017896">
    <property type="entry name" value="4Fe4S_Fe-S-bd"/>
</dbReference>
<dbReference type="Pfam" id="PF01565">
    <property type="entry name" value="FAD_binding_4"/>
    <property type="match status" value="1"/>
</dbReference>
<protein>
    <submittedName>
        <fullName evidence="10">FAD-binding and (Fe-S)-binding domain-containing protein</fullName>
    </submittedName>
</protein>
<dbReference type="InterPro" id="IPR036318">
    <property type="entry name" value="FAD-bd_PCMH-like_sf"/>
</dbReference>
<evidence type="ECO:0000256" key="6">
    <source>
        <dbReference type="ARBA" id="ARBA00023004"/>
    </source>
</evidence>
<dbReference type="Pfam" id="PF02913">
    <property type="entry name" value="FAD-oxidase_C"/>
    <property type="match status" value="1"/>
</dbReference>
<gene>
    <name evidence="10" type="ORF">RIL96_02180</name>
</gene>
<dbReference type="SUPFAM" id="SSF55103">
    <property type="entry name" value="FAD-linked oxidases, C-terminal domain"/>
    <property type="match status" value="1"/>
</dbReference>
<dbReference type="PANTHER" id="PTHR11748:SF119">
    <property type="entry name" value="D-2-HYDROXYGLUTARATE DEHYDROGENASE"/>
    <property type="match status" value="1"/>
</dbReference>
<feature type="domain" description="FAD-binding PCMH-type" evidence="9">
    <location>
        <begin position="60"/>
        <end position="279"/>
    </location>
</feature>
<comment type="cofactor">
    <cofactor evidence="1">
        <name>FAD</name>
        <dbReference type="ChEBI" id="CHEBI:57692"/>
    </cofactor>
</comment>
<dbReference type="Gene3D" id="3.30.70.2740">
    <property type="match status" value="1"/>
</dbReference>
<keyword evidence="3" id="KW-0479">Metal-binding</keyword>
<keyword evidence="7" id="KW-0411">Iron-sulfur</keyword>
<evidence type="ECO:0000256" key="3">
    <source>
        <dbReference type="ARBA" id="ARBA00022723"/>
    </source>
</evidence>
<reference evidence="10 11" key="1">
    <citation type="submission" date="2023-09" db="EMBL/GenBank/DDBJ databases">
        <title>Description of three actinobacteria isolated from air of manufacturing shop in a pharmaceutical factory.</title>
        <authorList>
            <person name="Zhang D.-F."/>
        </authorList>
    </citation>
    <scope>NUCLEOTIDE SEQUENCE [LARGE SCALE GENOMIC DNA]</scope>
    <source>
        <strain evidence="10 11">LY-0111</strain>
    </source>
</reference>
<evidence type="ECO:0000256" key="7">
    <source>
        <dbReference type="ARBA" id="ARBA00023014"/>
    </source>
</evidence>
<dbReference type="InterPro" id="IPR016164">
    <property type="entry name" value="FAD-linked_Oxase-like_C"/>
</dbReference>
<evidence type="ECO:0000313" key="11">
    <source>
        <dbReference type="Proteomes" id="UP001251870"/>
    </source>
</evidence>
<dbReference type="PANTHER" id="PTHR11748">
    <property type="entry name" value="D-LACTATE DEHYDROGENASE"/>
    <property type="match status" value="1"/>
</dbReference>
<dbReference type="RefSeq" id="WP_310547350.1">
    <property type="nucleotide sequence ID" value="NZ_JAVKGR010000001.1"/>
</dbReference>
<evidence type="ECO:0000256" key="2">
    <source>
        <dbReference type="ARBA" id="ARBA00022630"/>
    </source>
</evidence>
<dbReference type="Proteomes" id="UP001251870">
    <property type="component" value="Unassembled WGS sequence"/>
</dbReference>
<organism evidence="10 11">
    <name type="scientific">Nesterenkonia aerolata</name>
    <dbReference type="NCBI Taxonomy" id="3074079"/>
    <lineage>
        <taxon>Bacteria</taxon>
        <taxon>Bacillati</taxon>
        <taxon>Actinomycetota</taxon>
        <taxon>Actinomycetes</taxon>
        <taxon>Micrococcales</taxon>
        <taxon>Micrococcaceae</taxon>
        <taxon>Nesterenkonia</taxon>
    </lineage>
</organism>
<dbReference type="InterPro" id="IPR017900">
    <property type="entry name" value="4Fe4S_Fe_S_CS"/>
</dbReference>
<keyword evidence="4" id="KW-0274">FAD</keyword>
<name>A0ABU2DPF6_9MICC</name>
<evidence type="ECO:0000256" key="5">
    <source>
        <dbReference type="ARBA" id="ARBA00023002"/>
    </source>
</evidence>
<dbReference type="SUPFAM" id="SSF56176">
    <property type="entry name" value="FAD-binding/transporter-associated domain-like"/>
    <property type="match status" value="1"/>
</dbReference>
<accession>A0ABU2DPF6</accession>
<dbReference type="PROSITE" id="PS00198">
    <property type="entry name" value="4FE4S_FER_1"/>
    <property type="match status" value="1"/>
</dbReference>
<dbReference type="InterPro" id="IPR004017">
    <property type="entry name" value="Cys_rich_dom"/>
</dbReference>
<dbReference type="InterPro" id="IPR004113">
    <property type="entry name" value="FAD-bd_oxidored_4_C"/>
</dbReference>
<keyword evidence="5" id="KW-0560">Oxidoreductase</keyword>
<evidence type="ECO:0000256" key="1">
    <source>
        <dbReference type="ARBA" id="ARBA00001974"/>
    </source>
</evidence>
<dbReference type="Pfam" id="PF02754">
    <property type="entry name" value="CCG"/>
    <property type="match status" value="1"/>
</dbReference>
<evidence type="ECO:0000313" key="10">
    <source>
        <dbReference type="EMBL" id="MDR8018376.1"/>
    </source>
</evidence>
<keyword evidence="6" id="KW-0408">Iron</keyword>
<dbReference type="Pfam" id="PF13183">
    <property type="entry name" value="Fer4_8"/>
    <property type="match status" value="1"/>
</dbReference>
<sequence length="999" mass="106285">MTTTARHDGNPVADHPDAEVTGRGAELAAELAAALTAAGVSRVSDSVLERGMYSSDASLYRVVPEVVARPQHVDELQAVHEVSRTLGVPVTMRGAGTSIAGNAVGEGIVVDTRDLRTIHEIDPERGVARVDPGVVHADLQRAAAPYGLRFGPDPSTHSRCTIGGMIGNNACGSRALGYGRSSDNVVSAKVLFGNGEVAGFGPAYGSDEGPGSTGQRLLDLAAGELGHIRTHFGRFGRQISGYSLEHLLPENRGRIERFLAGTEGTLGTLLEAEVRLVADDPRRMLLMLGYSTVAEAADAVPALLQAAPGRLIACEGMDSRLVALVRGAGKAIPELPRGSSWLFVEATGADAGSVLAEVEKASEAVGTRYVDDAAEAAALWRIREDGAGLAGISLQTPAHSGWEDSAVPPEHLGEWMRIFERLMAEFGLQGYPYGHFGDGCIHCRIDFPFHHGEPGSTSVFAEFMRTCATELAAFGGSLSGEHGDGRVRSELLPMMYDAKSLELFGAAKEICDPQNLLNPGIIVDPVPQTADIRPTQPTRELPWPGLRMIHDDGDYAAAAHRCSGVGRCVAPKTAGVMCPSYTATREEKDSTRGRARILQEAMDGTLVKGLADPAVHEALDLCLSCKGCASDCPAGVDMAAYKSEALYQTYDVGVGPEGEPLGQGERRRRLRPRSHYLLGRLPMWARLAAPFAPLLNTLMRIPPAAAAAKWIAGIDPRRSVPKFAVRTLQRAAQRAGVARGVGEQLRAQAGEQVDEKPGEQQVPDVWIWADSFTDHFFPQSGLAAIEFLRSQGLTVALVGEKGCCGLPWITTGQLDQARRLSGQTVETLHPYVTSSAPVMALEPSCLATLRSDLLELSDRPEAAEVAAGVKSFAEVVTALAEQGRVQLPDLTGVDVVAQPHCHQRSIVGWAEDEALLRRAGATVEAVPGCCGLAGNFGVEKGHYEMSVAVAETNLLPAVRQARQRAPETIVLADGMSCRIQLDDLADVQTLHLAELFASR</sequence>